<comment type="caution">
    <text evidence="2">The sequence shown here is derived from an EMBL/GenBank/DDBJ whole genome shotgun (WGS) entry which is preliminary data.</text>
</comment>
<feature type="transmembrane region" description="Helical" evidence="1">
    <location>
        <begin position="35"/>
        <end position="57"/>
    </location>
</feature>
<proteinExistence type="predicted"/>
<feature type="transmembrane region" description="Helical" evidence="1">
    <location>
        <begin position="238"/>
        <end position="266"/>
    </location>
</feature>
<protein>
    <recommendedName>
        <fullName evidence="4">Glycerophosphoryl diester phosphodiesterase membrane domain-containing protein</fullName>
    </recommendedName>
</protein>
<keyword evidence="1" id="KW-0812">Transmembrane</keyword>
<feature type="transmembrane region" description="Helical" evidence="1">
    <location>
        <begin position="77"/>
        <end position="100"/>
    </location>
</feature>
<dbReference type="RefSeq" id="WP_311340340.1">
    <property type="nucleotide sequence ID" value="NZ_JAVRHS010000003.1"/>
</dbReference>
<keyword evidence="1" id="KW-0472">Membrane</keyword>
<feature type="transmembrane region" description="Helical" evidence="1">
    <location>
        <begin position="203"/>
        <end position="232"/>
    </location>
</feature>
<evidence type="ECO:0008006" key="4">
    <source>
        <dbReference type="Google" id="ProtNLM"/>
    </source>
</evidence>
<evidence type="ECO:0000313" key="3">
    <source>
        <dbReference type="Proteomes" id="UP001259803"/>
    </source>
</evidence>
<organism evidence="2 3">
    <name type="scientific">Croceicoccus esteveae</name>
    <dbReference type="NCBI Taxonomy" id="3075597"/>
    <lineage>
        <taxon>Bacteria</taxon>
        <taxon>Pseudomonadati</taxon>
        <taxon>Pseudomonadota</taxon>
        <taxon>Alphaproteobacteria</taxon>
        <taxon>Sphingomonadales</taxon>
        <taxon>Erythrobacteraceae</taxon>
        <taxon>Croceicoccus</taxon>
    </lineage>
</organism>
<reference evidence="2 3" key="1">
    <citation type="submission" date="2023-09" db="EMBL/GenBank/DDBJ databases">
        <authorList>
            <person name="Rey-Velasco X."/>
        </authorList>
    </citation>
    <scope>NUCLEOTIDE SEQUENCE [LARGE SCALE GENOMIC DNA]</scope>
    <source>
        <strain evidence="2 3">F390</strain>
    </source>
</reference>
<keyword evidence="1" id="KW-1133">Transmembrane helix</keyword>
<keyword evidence="3" id="KW-1185">Reference proteome</keyword>
<accession>A0ABU2ZJP2</accession>
<evidence type="ECO:0000313" key="2">
    <source>
        <dbReference type="EMBL" id="MDT0575774.1"/>
    </source>
</evidence>
<dbReference type="Proteomes" id="UP001259803">
    <property type="component" value="Unassembled WGS sequence"/>
</dbReference>
<dbReference type="EMBL" id="JAVRHS010000003">
    <property type="protein sequence ID" value="MDT0575774.1"/>
    <property type="molecule type" value="Genomic_DNA"/>
</dbReference>
<feature type="transmembrane region" description="Helical" evidence="1">
    <location>
        <begin position="151"/>
        <end position="182"/>
    </location>
</feature>
<gene>
    <name evidence="2" type="ORF">RM533_06205</name>
</gene>
<sequence>MAIPPERNEPARARFVAGPAWNRASSMIAANREMLLVLAGVFFLLPQLIVTFALPAVPAGLEGEALAEAIGDTYLAWWPLLLGSLIVQALGLLAVVALLADPARPTVAEAVRRGTAALPTYIAAQLVVVAGVGLLMLLVLLPFGFTGNAGIVAIGTGIAFAAALYMLVRLSLLAPVIIAANLRNPFDALQHAWTLTRGQAGRLLFFLMMLSLAALVIYMVASIVPGLLVLPIAGADTAALVVGLIGSVVAAAYSLILVAVLTSIWFQLAQRPG</sequence>
<name>A0ABU2ZJP2_9SPHN</name>
<feature type="transmembrane region" description="Helical" evidence="1">
    <location>
        <begin position="121"/>
        <end position="145"/>
    </location>
</feature>
<evidence type="ECO:0000256" key="1">
    <source>
        <dbReference type="SAM" id="Phobius"/>
    </source>
</evidence>